<dbReference type="Proteomes" id="UP000070444">
    <property type="component" value="Unassembled WGS sequence"/>
</dbReference>
<comment type="catalytic activity">
    <reaction evidence="8">
        <text>L-threonyl-[protein] + ATP = O-phospho-L-threonyl-[protein] + ADP + H(+)</text>
        <dbReference type="Rhea" id="RHEA:46608"/>
        <dbReference type="Rhea" id="RHEA-COMP:11060"/>
        <dbReference type="Rhea" id="RHEA-COMP:11605"/>
        <dbReference type="ChEBI" id="CHEBI:15378"/>
        <dbReference type="ChEBI" id="CHEBI:30013"/>
        <dbReference type="ChEBI" id="CHEBI:30616"/>
        <dbReference type="ChEBI" id="CHEBI:61977"/>
        <dbReference type="ChEBI" id="CHEBI:456216"/>
        <dbReference type="EC" id="2.7.11.1"/>
    </reaction>
</comment>
<evidence type="ECO:0000256" key="2">
    <source>
        <dbReference type="ARBA" id="ARBA00012513"/>
    </source>
</evidence>
<evidence type="ECO:0000256" key="10">
    <source>
        <dbReference type="PROSITE-ProRule" id="PRU10141"/>
    </source>
</evidence>
<dbReference type="GO" id="GO:0005737">
    <property type="term" value="C:cytoplasm"/>
    <property type="evidence" value="ECO:0007669"/>
    <property type="project" value="TreeGrafter"/>
</dbReference>
<dbReference type="InterPro" id="IPR017441">
    <property type="entry name" value="Protein_kinase_ATP_BS"/>
</dbReference>
<accession>A0A137P5L9</accession>
<dbReference type="PANTHER" id="PTHR48012">
    <property type="entry name" value="STERILE20-LIKE KINASE, ISOFORM B-RELATED"/>
    <property type="match status" value="1"/>
</dbReference>
<dbReference type="SMART" id="SM00220">
    <property type="entry name" value="S_TKc"/>
    <property type="match status" value="1"/>
</dbReference>
<dbReference type="OMA" id="YYGCFLD"/>
<dbReference type="PRINTS" id="PR00109">
    <property type="entry name" value="TYRKINASE"/>
</dbReference>
<feature type="region of interest" description="Disordered" evidence="12">
    <location>
        <begin position="297"/>
        <end position="318"/>
    </location>
</feature>
<dbReference type="SUPFAM" id="SSF56112">
    <property type="entry name" value="Protein kinase-like (PK-like)"/>
    <property type="match status" value="1"/>
</dbReference>
<evidence type="ECO:0000256" key="12">
    <source>
        <dbReference type="SAM" id="MobiDB-lite"/>
    </source>
</evidence>
<dbReference type="AlphaFoldDB" id="A0A137P5L9"/>
<evidence type="ECO:0000256" key="7">
    <source>
        <dbReference type="ARBA" id="ARBA00022840"/>
    </source>
</evidence>
<dbReference type="GO" id="GO:0005524">
    <property type="term" value="F:ATP binding"/>
    <property type="evidence" value="ECO:0007669"/>
    <property type="project" value="UniProtKB-UniRule"/>
</dbReference>
<reference evidence="14 15" key="1">
    <citation type="journal article" date="2015" name="Genome Biol. Evol.">
        <title>Phylogenomic analyses indicate that early fungi evolved digesting cell walls of algal ancestors of land plants.</title>
        <authorList>
            <person name="Chang Y."/>
            <person name="Wang S."/>
            <person name="Sekimoto S."/>
            <person name="Aerts A.L."/>
            <person name="Choi C."/>
            <person name="Clum A."/>
            <person name="LaButti K.M."/>
            <person name="Lindquist E.A."/>
            <person name="Yee Ngan C."/>
            <person name="Ohm R.A."/>
            <person name="Salamov A.A."/>
            <person name="Grigoriev I.V."/>
            <person name="Spatafora J.W."/>
            <person name="Berbee M.L."/>
        </authorList>
    </citation>
    <scope>NUCLEOTIDE SEQUENCE [LARGE SCALE GENOMIC DNA]</scope>
    <source>
        <strain evidence="14 15">NRRL 28638</strain>
    </source>
</reference>
<dbReference type="PROSITE" id="PS50011">
    <property type="entry name" value="PROTEIN_KINASE_DOM"/>
    <property type="match status" value="1"/>
</dbReference>
<evidence type="ECO:0000313" key="14">
    <source>
        <dbReference type="EMBL" id="KXN70308.1"/>
    </source>
</evidence>
<dbReference type="Pfam" id="PF00069">
    <property type="entry name" value="Pkinase"/>
    <property type="match status" value="1"/>
</dbReference>
<evidence type="ECO:0000256" key="6">
    <source>
        <dbReference type="ARBA" id="ARBA00022777"/>
    </source>
</evidence>
<dbReference type="GO" id="GO:0004674">
    <property type="term" value="F:protein serine/threonine kinase activity"/>
    <property type="evidence" value="ECO:0007669"/>
    <property type="project" value="UniProtKB-KW"/>
</dbReference>
<dbReference type="OrthoDB" id="248923at2759"/>
<organism evidence="14 15">
    <name type="scientific">Conidiobolus coronatus (strain ATCC 28846 / CBS 209.66 / NRRL 28638)</name>
    <name type="common">Delacroixia coronata</name>
    <dbReference type="NCBI Taxonomy" id="796925"/>
    <lineage>
        <taxon>Eukaryota</taxon>
        <taxon>Fungi</taxon>
        <taxon>Fungi incertae sedis</taxon>
        <taxon>Zoopagomycota</taxon>
        <taxon>Entomophthoromycotina</taxon>
        <taxon>Entomophthoromycetes</taxon>
        <taxon>Entomophthorales</taxon>
        <taxon>Ancylistaceae</taxon>
        <taxon>Conidiobolus</taxon>
    </lineage>
</organism>
<dbReference type="EMBL" id="KQ964506">
    <property type="protein sequence ID" value="KXN70308.1"/>
    <property type="molecule type" value="Genomic_DNA"/>
</dbReference>
<feature type="binding site" evidence="10">
    <location>
        <position position="44"/>
    </location>
    <ligand>
        <name>ATP</name>
        <dbReference type="ChEBI" id="CHEBI:30616"/>
    </ligand>
</feature>
<dbReference type="FunFam" id="1.10.510.10:FF:000499">
    <property type="entry name" value="Serine/threonine-protein kinase KIC1"/>
    <property type="match status" value="1"/>
</dbReference>
<sequence>MNFPINSSINASSIYEKQECVGRGAYGEVYKGVDKRTNKVVAIKILNLDTDEEEIADTQREIALLSQLQGSEHHNITRYHGSFLDKTKLWVIMDYAAGGSIRNVMKSGVIEERFISIVIREMLIALNYIHKQDIIHRDIKAANILLTEAGQVQLCDFGIAREISLNSLQRYSFVGTPYWMAPEVIREGSVYDFKADIWSLGITVYEIATGNPPYAEQDPRSALMMLSQNKPPKLVGPFSPLIKEFVAFCLTNNPEERPTADELLKHRFIKAYSKIPASVLKELIIRHERYKSVRNSRTSMMLVPDPDTSAGSSDEDDENSANISCWNFDTVKSQLQNEAQLLKLVKL</sequence>
<proteinExistence type="inferred from homology"/>
<evidence type="ECO:0000256" key="3">
    <source>
        <dbReference type="ARBA" id="ARBA00022527"/>
    </source>
</evidence>
<dbReference type="PANTHER" id="PTHR48012:SF21">
    <property type="entry name" value="PH DOMAIN-CONTAINING PROTEIN"/>
    <property type="match status" value="1"/>
</dbReference>
<comment type="similarity">
    <text evidence="1">Belongs to the protein kinase superfamily. STE Ser/Thr protein kinase family. STE20 subfamily.</text>
</comment>
<keyword evidence="3 11" id="KW-0723">Serine/threonine-protein kinase</keyword>
<evidence type="ECO:0000256" key="4">
    <source>
        <dbReference type="ARBA" id="ARBA00022679"/>
    </source>
</evidence>
<dbReference type="STRING" id="796925.A0A137P5L9"/>
<protein>
    <recommendedName>
        <fullName evidence="2">non-specific serine/threonine protein kinase</fullName>
        <ecNumber evidence="2">2.7.11.1</ecNumber>
    </recommendedName>
</protein>
<dbReference type="InterPro" id="IPR000719">
    <property type="entry name" value="Prot_kinase_dom"/>
</dbReference>
<feature type="domain" description="Protein kinase" evidence="13">
    <location>
        <begin position="15"/>
        <end position="269"/>
    </location>
</feature>
<evidence type="ECO:0000313" key="15">
    <source>
        <dbReference type="Proteomes" id="UP000070444"/>
    </source>
</evidence>
<gene>
    <name evidence="14" type="ORF">CONCODRAFT_75690</name>
</gene>
<keyword evidence="6 14" id="KW-0418">Kinase</keyword>
<dbReference type="PROSITE" id="PS00107">
    <property type="entry name" value="PROTEIN_KINASE_ATP"/>
    <property type="match status" value="1"/>
</dbReference>
<name>A0A137P5L9_CONC2</name>
<dbReference type="InterPro" id="IPR011009">
    <property type="entry name" value="Kinase-like_dom_sf"/>
</dbReference>
<evidence type="ECO:0000256" key="5">
    <source>
        <dbReference type="ARBA" id="ARBA00022741"/>
    </source>
</evidence>
<comment type="catalytic activity">
    <reaction evidence="9">
        <text>L-seryl-[protein] + ATP = O-phospho-L-seryl-[protein] + ADP + H(+)</text>
        <dbReference type="Rhea" id="RHEA:17989"/>
        <dbReference type="Rhea" id="RHEA-COMP:9863"/>
        <dbReference type="Rhea" id="RHEA-COMP:11604"/>
        <dbReference type="ChEBI" id="CHEBI:15378"/>
        <dbReference type="ChEBI" id="CHEBI:29999"/>
        <dbReference type="ChEBI" id="CHEBI:30616"/>
        <dbReference type="ChEBI" id="CHEBI:83421"/>
        <dbReference type="ChEBI" id="CHEBI:456216"/>
        <dbReference type="EC" id="2.7.11.1"/>
    </reaction>
</comment>
<dbReference type="Gene3D" id="1.10.510.10">
    <property type="entry name" value="Transferase(Phosphotransferase) domain 1"/>
    <property type="match status" value="1"/>
</dbReference>
<evidence type="ECO:0000256" key="11">
    <source>
        <dbReference type="RuleBase" id="RU000304"/>
    </source>
</evidence>
<dbReference type="InterPro" id="IPR001245">
    <property type="entry name" value="Ser-Thr/Tyr_kinase_cat_dom"/>
</dbReference>
<dbReference type="EC" id="2.7.11.1" evidence="2"/>
<evidence type="ECO:0000256" key="8">
    <source>
        <dbReference type="ARBA" id="ARBA00047899"/>
    </source>
</evidence>
<evidence type="ECO:0000256" key="9">
    <source>
        <dbReference type="ARBA" id="ARBA00048679"/>
    </source>
</evidence>
<dbReference type="PROSITE" id="PS00108">
    <property type="entry name" value="PROTEIN_KINASE_ST"/>
    <property type="match status" value="1"/>
</dbReference>
<keyword evidence="7 10" id="KW-0067">ATP-binding</keyword>
<evidence type="ECO:0000259" key="13">
    <source>
        <dbReference type="PROSITE" id="PS50011"/>
    </source>
</evidence>
<evidence type="ECO:0000256" key="1">
    <source>
        <dbReference type="ARBA" id="ARBA00008874"/>
    </source>
</evidence>
<dbReference type="InterPro" id="IPR008271">
    <property type="entry name" value="Ser/Thr_kinase_AS"/>
</dbReference>
<keyword evidence="15" id="KW-1185">Reference proteome</keyword>
<dbReference type="Gene3D" id="3.30.200.20">
    <property type="entry name" value="Phosphorylase Kinase, domain 1"/>
    <property type="match status" value="1"/>
</dbReference>
<keyword evidence="4" id="KW-0808">Transferase</keyword>
<dbReference type="InterPro" id="IPR050629">
    <property type="entry name" value="STE20/SPS1-PAK"/>
</dbReference>
<keyword evidence="5 10" id="KW-0547">Nucleotide-binding</keyword>